<keyword evidence="7 16" id="KW-0285">Flavoprotein</keyword>
<dbReference type="InterPro" id="IPR006094">
    <property type="entry name" value="Oxid_FAD_bind_N"/>
</dbReference>
<organism evidence="18 19">
    <name type="scientific">Candidatus Faecenecus gallistercoris</name>
    <dbReference type="NCBI Taxonomy" id="2840793"/>
    <lineage>
        <taxon>Bacteria</taxon>
        <taxon>Bacillati</taxon>
        <taxon>Bacillota</taxon>
        <taxon>Bacillota incertae sedis</taxon>
        <taxon>Candidatus Faecenecus</taxon>
    </lineage>
</organism>
<evidence type="ECO:0000256" key="2">
    <source>
        <dbReference type="ARBA" id="ARBA00003921"/>
    </source>
</evidence>
<protein>
    <recommendedName>
        <fullName evidence="16">UDP-N-acetylenolpyruvoylglucosamine reductase</fullName>
        <ecNumber evidence="16">1.3.1.98</ecNumber>
    </recommendedName>
    <alternativeName>
        <fullName evidence="16">UDP-N-acetylmuramate dehydrogenase</fullName>
    </alternativeName>
</protein>
<evidence type="ECO:0000256" key="7">
    <source>
        <dbReference type="ARBA" id="ARBA00022630"/>
    </source>
</evidence>
<dbReference type="InterPro" id="IPR036318">
    <property type="entry name" value="FAD-bd_PCMH-like_sf"/>
</dbReference>
<dbReference type="PROSITE" id="PS51387">
    <property type="entry name" value="FAD_PCMH"/>
    <property type="match status" value="1"/>
</dbReference>
<dbReference type="InterPro" id="IPR016169">
    <property type="entry name" value="FAD-bd_PCMH_sub2"/>
</dbReference>
<comment type="similarity">
    <text evidence="16">Belongs to the MurB family.</text>
</comment>
<evidence type="ECO:0000256" key="15">
    <source>
        <dbReference type="ARBA" id="ARBA00048914"/>
    </source>
</evidence>
<sequence>MKEFLAFVKRNSLGKCLENESLKKYTTYKAGGTARVIFYPKNIRSLTSAVQYLREHKIRHLVLGYGSNVLFSDDTYDGVIIKLDEFNKITFFKNKIRVGAGYSLMRLARDAAKRGLTGLEFAAGIPGSVGGAIYMNAGAYRSDMGYITTKVKVLTSEYQVITMVNKELDFHYRKSFFQTHKDYIVLEATIALTEGKKEAILAVMEDRKKRRLESQPLEYPSAGSVFRNPPDVPAGKLIDDLHLKGLQKGDAAVSSKHANFIINLGSAKASDIRDLILFVHDAVEENYGYDLKIEQEFINWENLDEDNEKEKEDNQN</sequence>
<proteinExistence type="inferred from homology"/>
<dbReference type="GO" id="GO:0071555">
    <property type="term" value="P:cell wall organization"/>
    <property type="evidence" value="ECO:0007669"/>
    <property type="project" value="UniProtKB-KW"/>
</dbReference>
<evidence type="ECO:0000256" key="6">
    <source>
        <dbReference type="ARBA" id="ARBA00022618"/>
    </source>
</evidence>
<keyword evidence="14 16" id="KW-0961">Cell wall biogenesis/degradation</keyword>
<evidence type="ECO:0000259" key="17">
    <source>
        <dbReference type="PROSITE" id="PS51387"/>
    </source>
</evidence>
<dbReference type="InterPro" id="IPR016166">
    <property type="entry name" value="FAD-bd_PCMH"/>
</dbReference>
<accession>A0A9D0Z019</accession>
<dbReference type="NCBIfam" id="NF010480">
    <property type="entry name" value="PRK13905.1"/>
    <property type="match status" value="1"/>
</dbReference>
<keyword evidence="5 16" id="KW-0963">Cytoplasm</keyword>
<evidence type="ECO:0000256" key="14">
    <source>
        <dbReference type="ARBA" id="ARBA00023316"/>
    </source>
</evidence>
<dbReference type="InterPro" id="IPR003170">
    <property type="entry name" value="MurB"/>
</dbReference>
<keyword evidence="11 16" id="KW-0573">Peptidoglycan synthesis</keyword>
<dbReference type="GO" id="GO:0009252">
    <property type="term" value="P:peptidoglycan biosynthetic process"/>
    <property type="evidence" value="ECO:0007669"/>
    <property type="project" value="UniProtKB-UniRule"/>
</dbReference>
<feature type="active site" description="Proton donor" evidence="16">
    <location>
        <position position="224"/>
    </location>
</feature>
<keyword evidence="6 16" id="KW-0132">Cell division</keyword>
<keyword evidence="13 16" id="KW-0131">Cell cycle</keyword>
<feature type="domain" description="FAD-binding PCMH-type" evidence="17">
    <location>
        <begin position="29"/>
        <end position="195"/>
    </location>
</feature>
<dbReference type="HAMAP" id="MF_00037">
    <property type="entry name" value="MurB"/>
    <property type="match status" value="1"/>
</dbReference>
<dbReference type="PANTHER" id="PTHR21071">
    <property type="entry name" value="UDP-N-ACETYLENOLPYRUVOYLGLUCOSAMINE REDUCTASE"/>
    <property type="match status" value="1"/>
</dbReference>
<dbReference type="PANTHER" id="PTHR21071:SF4">
    <property type="entry name" value="UDP-N-ACETYLENOLPYRUVOYLGLUCOSAMINE REDUCTASE"/>
    <property type="match status" value="1"/>
</dbReference>
<dbReference type="Pfam" id="PF01565">
    <property type="entry name" value="FAD_binding_4"/>
    <property type="match status" value="1"/>
</dbReference>
<reference evidence="18" key="2">
    <citation type="journal article" date="2021" name="PeerJ">
        <title>Extensive microbial diversity within the chicken gut microbiome revealed by metagenomics and culture.</title>
        <authorList>
            <person name="Gilroy R."/>
            <person name="Ravi A."/>
            <person name="Getino M."/>
            <person name="Pursley I."/>
            <person name="Horton D.L."/>
            <person name="Alikhan N.F."/>
            <person name="Baker D."/>
            <person name="Gharbi K."/>
            <person name="Hall N."/>
            <person name="Watson M."/>
            <person name="Adriaenssens E.M."/>
            <person name="Foster-Nyarko E."/>
            <person name="Jarju S."/>
            <person name="Secka A."/>
            <person name="Antonio M."/>
            <person name="Oren A."/>
            <person name="Chaudhuri R.R."/>
            <person name="La Ragione R."/>
            <person name="Hildebrand F."/>
            <person name="Pallen M.J."/>
        </authorList>
    </citation>
    <scope>NUCLEOTIDE SEQUENCE</scope>
    <source>
        <strain evidence="18">CHK165-10780</strain>
    </source>
</reference>
<dbReference type="GO" id="GO:0008360">
    <property type="term" value="P:regulation of cell shape"/>
    <property type="evidence" value="ECO:0007669"/>
    <property type="project" value="UniProtKB-KW"/>
</dbReference>
<dbReference type="Proteomes" id="UP000886725">
    <property type="component" value="Unassembled WGS sequence"/>
</dbReference>
<evidence type="ECO:0000256" key="13">
    <source>
        <dbReference type="ARBA" id="ARBA00023306"/>
    </source>
</evidence>
<evidence type="ECO:0000256" key="11">
    <source>
        <dbReference type="ARBA" id="ARBA00022984"/>
    </source>
</evidence>
<dbReference type="Gene3D" id="3.30.465.10">
    <property type="match status" value="1"/>
</dbReference>
<name>A0A9D0Z019_9FIRM</name>
<keyword evidence="9 16" id="KW-0521">NADP</keyword>
<evidence type="ECO:0000256" key="9">
    <source>
        <dbReference type="ARBA" id="ARBA00022857"/>
    </source>
</evidence>
<keyword evidence="10 16" id="KW-0133">Cell shape</keyword>
<evidence type="ECO:0000256" key="1">
    <source>
        <dbReference type="ARBA" id="ARBA00001974"/>
    </source>
</evidence>
<evidence type="ECO:0000256" key="4">
    <source>
        <dbReference type="ARBA" id="ARBA00004752"/>
    </source>
</evidence>
<comment type="caution">
    <text evidence="18">The sequence shown here is derived from an EMBL/GenBank/DDBJ whole genome shotgun (WGS) entry which is preliminary data.</text>
</comment>
<dbReference type="Gene3D" id="3.30.43.10">
    <property type="entry name" value="Uridine Diphospho-n-acetylenolpyruvylglucosamine Reductase, domain 2"/>
    <property type="match status" value="1"/>
</dbReference>
<dbReference type="Pfam" id="PF02873">
    <property type="entry name" value="MurB_C"/>
    <property type="match status" value="1"/>
</dbReference>
<dbReference type="Gene3D" id="3.90.78.10">
    <property type="entry name" value="UDP-N-acetylenolpyruvoylglucosamine reductase, C-terminal domain"/>
    <property type="match status" value="1"/>
</dbReference>
<dbReference type="InterPro" id="IPR016167">
    <property type="entry name" value="FAD-bd_PCMH_sub1"/>
</dbReference>
<feature type="active site" evidence="16">
    <location>
        <position position="173"/>
    </location>
</feature>
<comment type="subcellular location">
    <subcellularLocation>
        <location evidence="3 16">Cytoplasm</location>
    </subcellularLocation>
</comment>
<dbReference type="EC" id="1.3.1.98" evidence="16"/>
<evidence type="ECO:0000313" key="18">
    <source>
        <dbReference type="EMBL" id="HIQ64561.1"/>
    </source>
</evidence>
<comment type="pathway">
    <text evidence="4 16">Cell wall biogenesis; peptidoglycan biosynthesis.</text>
</comment>
<evidence type="ECO:0000256" key="10">
    <source>
        <dbReference type="ARBA" id="ARBA00022960"/>
    </source>
</evidence>
<dbReference type="InterPro" id="IPR036635">
    <property type="entry name" value="MurB_C_sf"/>
</dbReference>
<keyword evidence="12 16" id="KW-0560">Oxidoreductase</keyword>
<gene>
    <name evidence="16 18" type="primary">murB</name>
    <name evidence="18" type="ORF">IAC85_02360</name>
</gene>
<evidence type="ECO:0000256" key="12">
    <source>
        <dbReference type="ARBA" id="ARBA00023002"/>
    </source>
</evidence>
<keyword evidence="8 16" id="KW-0274">FAD</keyword>
<dbReference type="SUPFAM" id="SSF56176">
    <property type="entry name" value="FAD-binding/transporter-associated domain-like"/>
    <property type="match status" value="1"/>
</dbReference>
<reference evidence="18" key="1">
    <citation type="submission" date="2020-10" db="EMBL/GenBank/DDBJ databases">
        <authorList>
            <person name="Gilroy R."/>
        </authorList>
    </citation>
    <scope>NUCLEOTIDE SEQUENCE</scope>
    <source>
        <strain evidence="18">CHK165-10780</strain>
    </source>
</reference>
<dbReference type="GO" id="GO:0005829">
    <property type="term" value="C:cytosol"/>
    <property type="evidence" value="ECO:0007669"/>
    <property type="project" value="TreeGrafter"/>
</dbReference>
<dbReference type="GO" id="GO:0008762">
    <property type="term" value="F:UDP-N-acetylmuramate dehydrogenase activity"/>
    <property type="evidence" value="ECO:0007669"/>
    <property type="project" value="UniProtKB-UniRule"/>
</dbReference>
<evidence type="ECO:0000256" key="5">
    <source>
        <dbReference type="ARBA" id="ARBA00022490"/>
    </source>
</evidence>
<comment type="cofactor">
    <cofactor evidence="1 16">
        <name>FAD</name>
        <dbReference type="ChEBI" id="CHEBI:57692"/>
    </cofactor>
</comment>
<evidence type="ECO:0000256" key="16">
    <source>
        <dbReference type="HAMAP-Rule" id="MF_00037"/>
    </source>
</evidence>
<dbReference type="InterPro" id="IPR011601">
    <property type="entry name" value="MurB_C"/>
</dbReference>
<dbReference type="AlphaFoldDB" id="A0A9D0Z019"/>
<dbReference type="SUPFAM" id="SSF56194">
    <property type="entry name" value="Uridine diphospho-N-Acetylenolpyruvylglucosamine reductase, MurB, C-terminal domain"/>
    <property type="match status" value="1"/>
</dbReference>
<evidence type="ECO:0000313" key="19">
    <source>
        <dbReference type="Proteomes" id="UP000886725"/>
    </source>
</evidence>
<evidence type="ECO:0000256" key="8">
    <source>
        <dbReference type="ARBA" id="ARBA00022827"/>
    </source>
</evidence>
<dbReference type="NCBIfam" id="TIGR00179">
    <property type="entry name" value="murB"/>
    <property type="match status" value="1"/>
</dbReference>
<dbReference type="GO" id="GO:0051301">
    <property type="term" value="P:cell division"/>
    <property type="evidence" value="ECO:0007669"/>
    <property type="project" value="UniProtKB-KW"/>
</dbReference>
<dbReference type="GO" id="GO:0071949">
    <property type="term" value="F:FAD binding"/>
    <property type="evidence" value="ECO:0007669"/>
    <property type="project" value="InterPro"/>
</dbReference>
<comment type="function">
    <text evidence="2 16">Cell wall formation.</text>
</comment>
<dbReference type="EMBL" id="DVFU01000049">
    <property type="protein sequence ID" value="HIQ64561.1"/>
    <property type="molecule type" value="Genomic_DNA"/>
</dbReference>
<comment type="catalytic activity">
    <reaction evidence="15 16">
        <text>UDP-N-acetyl-alpha-D-muramate + NADP(+) = UDP-N-acetyl-3-O-(1-carboxyvinyl)-alpha-D-glucosamine + NADPH + H(+)</text>
        <dbReference type="Rhea" id="RHEA:12248"/>
        <dbReference type="ChEBI" id="CHEBI:15378"/>
        <dbReference type="ChEBI" id="CHEBI:57783"/>
        <dbReference type="ChEBI" id="CHEBI:58349"/>
        <dbReference type="ChEBI" id="CHEBI:68483"/>
        <dbReference type="ChEBI" id="CHEBI:70757"/>
        <dbReference type="EC" id="1.3.1.98"/>
    </reaction>
</comment>
<feature type="active site" evidence="16">
    <location>
        <position position="294"/>
    </location>
</feature>
<evidence type="ECO:0000256" key="3">
    <source>
        <dbReference type="ARBA" id="ARBA00004496"/>
    </source>
</evidence>